<reference evidence="8" key="1">
    <citation type="journal article" date="2015" name="Nature">
        <title>Complex archaea that bridge the gap between prokaryotes and eukaryotes.</title>
        <authorList>
            <person name="Spang A."/>
            <person name="Saw J.H."/>
            <person name="Jorgensen S.L."/>
            <person name="Zaremba-Niedzwiedzka K."/>
            <person name="Martijn J."/>
            <person name="Lind A.E."/>
            <person name="van Eijk R."/>
            <person name="Schleper C."/>
            <person name="Guy L."/>
            <person name="Ettema T.J."/>
        </authorList>
    </citation>
    <scope>NUCLEOTIDE SEQUENCE</scope>
</reference>
<evidence type="ECO:0000256" key="2">
    <source>
        <dbReference type="ARBA" id="ARBA00022448"/>
    </source>
</evidence>
<dbReference type="InterPro" id="IPR002781">
    <property type="entry name" value="TM_pro_TauE-like"/>
</dbReference>
<feature type="transmembrane region" description="Helical" evidence="7">
    <location>
        <begin position="227"/>
        <end position="247"/>
    </location>
</feature>
<feature type="transmembrane region" description="Helical" evidence="7">
    <location>
        <begin position="105"/>
        <end position="124"/>
    </location>
</feature>
<dbReference type="Pfam" id="PF01925">
    <property type="entry name" value="TauE"/>
    <property type="match status" value="1"/>
</dbReference>
<keyword evidence="6 7" id="KW-0472">Membrane</keyword>
<dbReference type="InterPro" id="IPR052017">
    <property type="entry name" value="TSUP"/>
</dbReference>
<dbReference type="GO" id="GO:0005886">
    <property type="term" value="C:plasma membrane"/>
    <property type="evidence" value="ECO:0007669"/>
    <property type="project" value="UniProtKB-SubCell"/>
</dbReference>
<keyword evidence="3" id="KW-1003">Cell membrane</keyword>
<sequence>MQPDIFANIDTFAALAGMVVCFLAAALGGVSGMGGGMLVTLFITPIIGPKAVLPVLSVFMLINNGTRVWFYREALDLRHALLIAGVAIPMSGLGALVYVRLEGEVIQLLLGTILIASIPLRRWLAGRQIRPNTQTVVALSATYGFLSSIIIGAGMMLMPMLMGLGLIGPALLATDAAITALVNVAKIVFYGRLDALTLDMALLAMGMGLIAIPGTWAGVWIVRRTSIRVHTLMIEALILVGGGAMIWRSF</sequence>
<evidence type="ECO:0000256" key="3">
    <source>
        <dbReference type="ARBA" id="ARBA00022475"/>
    </source>
</evidence>
<comment type="caution">
    <text evidence="8">The sequence shown here is derived from an EMBL/GenBank/DDBJ whole genome shotgun (WGS) entry which is preliminary data.</text>
</comment>
<feature type="transmembrane region" description="Helical" evidence="7">
    <location>
        <begin position="12"/>
        <end position="31"/>
    </location>
</feature>
<keyword evidence="2" id="KW-0813">Transport</keyword>
<name>A0A0F9QST8_9ZZZZ</name>
<proteinExistence type="predicted"/>
<evidence type="ECO:0000313" key="8">
    <source>
        <dbReference type="EMBL" id="KKN40097.1"/>
    </source>
</evidence>
<evidence type="ECO:0008006" key="9">
    <source>
        <dbReference type="Google" id="ProtNLM"/>
    </source>
</evidence>
<gene>
    <name evidence="8" type="ORF">LCGC14_0736660</name>
</gene>
<keyword evidence="4 7" id="KW-0812">Transmembrane</keyword>
<evidence type="ECO:0000256" key="5">
    <source>
        <dbReference type="ARBA" id="ARBA00022989"/>
    </source>
</evidence>
<feature type="transmembrane region" description="Helical" evidence="7">
    <location>
        <begin position="136"/>
        <end position="158"/>
    </location>
</feature>
<dbReference type="PANTHER" id="PTHR30269">
    <property type="entry name" value="TRANSMEMBRANE PROTEIN YFCA"/>
    <property type="match status" value="1"/>
</dbReference>
<evidence type="ECO:0000256" key="1">
    <source>
        <dbReference type="ARBA" id="ARBA00004651"/>
    </source>
</evidence>
<dbReference type="AlphaFoldDB" id="A0A0F9QST8"/>
<feature type="transmembrane region" description="Helical" evidence="7">
    <location>
        <begin position="80"/>
        <end position="99"/>
    </location>
</feature>
<organism evidence="8">
    <name type="scientific">marine sediment metagenome</name>
    <dbReference type="NCBI Taxonomy" id="412755"/>
    <lineage>
        <taxon>unclassified sequences</taxon>
        <taxon>metagenomes</taxon>
        <taxon>ecological metagenomes</taxon>
    </lineage>
</organism>
<dbReference type="PANTHER" id="PTHR30269:SF23">
    <property type="entry name" value="MEMBRANE TRANSPORTER PROTEIN YDHB-RELATED"/>
    <property type="match status" value="1"/>
</dbReference>
<feature type="transmembrane region" description="Helical" evidence="7">
    <location>
        <begin position="201"/>
        <end position="221"/>
    </location>
</feature>
<comment type="subcellular location">
    <subcellularLocation>
        <location evidence="1">Cell membrane</location>
        <topology evidence="1">Multi-pass membrane protein</topology>
    </subcellularLocation>
</comment>
<evidence type="ECO:0000256" key="6">
    <source>
        <dbReference type="ARBA" id="ARBA00023136"/>
    </source>
</evidence>
<keyword evidence="5 7" id="KW-1133">Transmembrane helix</keyword>
<dbReference type="EMBL" id="LAZR01001724">
    <property type="protein sequence ID" value="KKN40097.1"/>
    <property type="molecule type" value="Genomic_DNA"/>
</dbReference>
<protein>
    <recommendedName>
        <fullName evidence="9">Membrane transporter protein</fullName>
    </recommendedName>
</protein>
<accession>A0A0F9QST8</accession>
<feature type="transmembrane region" description="Helical" evidence="7">
    <location>
        <begin position="37"/>
        <end position="59"/>
    </location>
</feature>
<evidence type="ECO:0000256" key="7">
    <source>
        <dbReference type="SAM" id="Phobius"/>
    </source>
</evidence>
<evidence type="ECO:0000256" key="4">
    <source>
        <dbReference type="ARBA" id="ARBA00022692"/>
    </source>
</evidence>